<evidence type="ECO:0000259" key="9">
    <source>
        <dbReference type="PROSITE" id="PS50929"/>
    </source>
</evidence>
<feature type="transmembrane region" description="Helical" evidence="7">
    <location>
        <begin position="145"/>
        <end position="168"/>
    </location>
</feature>
<feature type="domain" description="ABC transmembrane type-1" evidence="9">
    <location>
        <begin position="37"/>
        <end position="317"/>
    </location>
</feature>
<dbReference type="InterPro" id="IPR003593">
    <property type="entry name" value="AAA+_ATPase"/>
</dbReference>
<evidence type="ECO:0000256" key="2">
    <source>
        <dbReference type="ARBA" id="ARBA00022692"/>
    </source>
</evidence>
<evidence type="ECO:0000256" key="1">
    <source>
        <dbReference type="ARBA" id="ARBA00004651"/>
    </source>
</evidence>
<evidence type="ECO:0000256" key="3">
    <source>
        <dbReference type="ARBA" id="ARBA00022741"/>
    </source>
</evidence>
<keyword evidence="2 7" id="KW-0812">Transmembrane</keyword>
<comment type="subcellular location">
    <subcellularLocation>
        <location evidence="1">Cell membrane</location>
        <topology evidence="1">Multi-pass membrane protein</topology>
    </subcellularLocation>
</comment>
<protein>
    <submittedName>
        <fullName evidence="10">Heterodimeric efflux ABC transporter, permease/ATP-binding subunit 2</fullName>
    </submittedName>
</protein>
<dbReference type="GO" id="GO:0005886">
    <property type="term" value="C:plasma membrane"/>
    <property type="evidence" value="ECO:0007669"/>
    <property type="project" value="UniProtKB-SubCell"/>
</dbReference>
<keyword evidence="4 10" id="KW-0067">ATP-binding</keyword>
<dbReference type="GO" id="GO:0016887">
    <property type="term" value="F:ATP hydrolysis activity"/>
    <property type="evidence" value="ECO:0007669"/>
    <property type="project" value="InterPro"/>
</dbReference>
<dbReference type="PROSITE" id="PS50893">
    <property type="entry name" value="ABC_TRANSPORTER_2"/>
    <property type="match status" value="1"/>
</dbReference>
<keyword evidence="3" id="KW-0547">Nucleotide-binding</keyword>
<feature type="transmembrane region" description="Helical" evidence="7">
    <location>
        <begin position="62"/>
        <end position="84"/>
    </location>
</feature>
<dbReference type="AlphaFoldDB" id="A0A6J4VIE8"/>
<organism evidence="10">
    <name type="scientific">uncultured Thermomicrobiales bacterium</name>
    <dbReference type="NCBI Taxonomy" id="1645740"/>
    <lineage>
        <taxon>Bacteria</taxon>
        <taxon>Pseudomonadati</taxon>
        <taxon>Thermomicrobiota</taxon>
        <taxon>Thermomicrobia</taxon>
        <taxon>Thermomicrobiales</taxon>
        <taxon>environmental samples</taxon>
    </lineage>
</organism>
<dbReference type="CDD" id="cd07346">
    <property type="entry name" value="ABC_6TM_exporters"/>
    <property type="match status" value="1"/>
</dbReference>
<evidence type="ECO:0000313" key="10">
    <source>
        <dbReference type="EMBL" id="CAA9574633.1"/>
    </source>
</evidence>
<dbReference type="Pfam" id="PF00664">
    <property type="entry name" value="ABC_membrane"/>
    <property type="match status" value="1"/>
</dbReference>
<evidence type="ECO:0000256" key="7">
    <source>
        <dbReference type="SAM" id="Phobius"/>
    </source>
</evidence>
<feature type="transmembrane region" description="Helical" evidence="7">
    <location>
        <begin position="31"/>
        <end position="50"/>
    </location>
</feature>
<gene>
    <name evidence="10" type="ORF">AVDCRST_MAG18-2398</name>
</gene>
<evidence type="ECO:0000259" key="8">
    <source>
        <dbReference type="PROSITE" id="PS50893"/>
    </source>
</evidence>
<evidence type="ECO:0000256" key="6">
    <source>
        <dbReference type="ARBA" id="ARBA00023136"/>
    </source>
</evidence>
<dbReference type="PANTHER" id="PTHR24221:SF423">
    <property type="entry name" value="ABC TRANSPORTER"/>
    <property type="match status" value="1"/>
</dbReference>
<feature type="transmembrane region" description="Helical" evidence="7">
    <location>
        <begin position="291"/>
        <end position="312"/>
    </location>
</feature>
<keyword evidence="6 7" id="KW-0472">Membrane</keyword>
<dbReference type="GO" id="GO:0005524">
    <property type="term" value="F:ATP binding"/>
    <property type="evidence" value="ECO:0007669"/>
    <property type="project" value="UniProtKB-KW"/>
</dbReference>
<evidence type="ECO:0000256" key="5">
    <source>
        <dbReference type="ARBA" id="ARBA00022989"/>
    </source>
</evidence>
<feature type="transmembrane region" description="Helical" evidence="7">
    <location>
        <begin position="257"/>
        <end position="279"/>
    </location>
</feature>
<dbReference type="PANTHER" id="PTHR24221">
    <property type="entry name" value="ATP-BINDING CASSETTE SUB-FAMILY B"/>
    <property type="match status" value="1"/>
</dbReference>
<dbReference type="GO" id="GO:0140359">
    <property type="term" value="F:ABC-type transporter activity"/>
    <property type="evidence" value="ECO:0007669"/>
    <property type="project" value="InterPro"/>
</dbReference>
<dbReference type="SUPFAM" id="SSF52540">
    <property type="entry name" value="P-loop containing nucleoside triphosphate hydrolases"/>
    <property type="match status" value="1"/>
</dbReference>
<evidence type="ECO:0000256" key="4">
    <source>
        <dbReference type="ARBA" id="ARBA00022840"/>
    </source>
</evidence>
<feature type="transmembrane region" description="Helical" evidence="7">
    <location>
        <begin position="174"/>
        <end position="192"/>
    </location>
</feature>
<accession>A0A6J4VIE8</accession>
<keyword evidence="5 7" id="KW-1133">Transmembrane helix</keyword>
<dbReference type="InterPro" id="IPR027417">
    <property type="entry name" value="P-loop_NTPase"/>
</dbReference>
<dbReference type="Gene3D" id="1.20.1560.10">
    <property type="entry name" value="ABC transporter type 1, transmembrane domain"/>
    <property type="match status" value="1"/>
</dbReference>
<proteinExistence type="predicted"/>
<reference evidence="10" key="1">
    <citation type="submission" date="2020-02" db="EMBL/GenBank/DDBJ databases">
        <authorList>
            <person name="Meier V. D."/>
        </authorList>
    </citation>
    <scope>NUCLEOTIDE SEQUENCE</scope>
    <source>
        <strain evidence="10">AVDCRST_MAG18</strain>
    </source>
</reference>
<name>A0A6J4VIE8_9BACT</name>
<dbReference type="InterPro" id="IPR039421">
    <property type="entry name" value="Type_1_exporter"/>
</dbReference>
<dbReference type="InterPro" id="IPR011527">
    <property type="entry name" value="ABC1_TM_dom"/>
</dbReference>
<dbReference type="InterPro" id="IPR003439">
    <property type="entry name" value="ABC_transporter-like_ATP-bd"/>
</dbReference>
<dbReference type="InterPro" id="IPR036640">
    <property type="entry name" value="ABC1_TM_sf"/>
</dbReference>
<feature type="domain" description="ABC transporter" evidence="8">
    <location>
        <begin position="366"/>
        <end position="602"/>
    </location>
</feature>
<sequence>MADTAHVTSKAESGSVSPWPHLWQLIRYRPGLYLLSGLFVGVLFYLFPLLPGLIVRRALDHLTGAAPVGAGIGTLIALLIGVGLAQALSLFPAVIFDVTLQLTAAALLRRNLFARILARTGARALPASPGEAISRFRDDVHVVHFFLSWTLDPIGQILASAIAIVTMIRIDPLITLAVLPPVIISLTIVNLASNRIRRYRHASQAAIGQVTNLLGEIFGALGAVRAAGAEERVIAHFQAVNEARRTATVRDVVFSQLLWSASANAANIGTGVVLLLAARSMRGGSFTVGDFALFVSYLGWLATVTSMFGNYLTQYRQVGVSVERLLALLQGADPETLAAPAPVWPHEQPAPAAPAVRPAGDRLTTIETRALTYQHPGTSRGIAGVDLRMRRGDFIVVTGRIGAGKTTLLRTLLGLLPADSGEIRWNEARLADPATFLIPPRAAYIPQAPRLFSATVRENILLGTSEGRIDLPAALRAAVLDRDLATLEHGLETEVGARGVKLSGGQVQRTAAARMFAREADLLVIDDLSSALDVETEVALWSRLLATRDGDDAPTILAVSHRPAALRRADQIIILREGRIEARGTLPELLLASPEMRLLWTGVADEEKEPHDAP</sequence>
<dbReference type="PROSITE" id="PS50929">
    <property type="entry name" value="ABC_TM1F"/>
    <property type="match status" value="1"/>
</dbReference>
<dbReference type="EMBL" id="CADCWN010000181">
    <property type="protein sequence ID" value="CAA9574633.1"/>
    <property type="molecule type" value="Genomic_DNA"/>
</dbReference>
<dbReference type="Pfam" id="PF00005">
    <property type="entry name" value="ABC_tran"/>
    <property type="match status" value="1"/>
</dbReference>
<dbReference type="SMART" id="SM00382">
    <property type="entry name" value="AAA"/>
    <property type="match status" value="1"/>
</dbReference>
<dbReference type="Gene3D" id="3.40.50.300">
    <property type="entry name" value="P-loop containing nucleotide triphosphate hydrolases"/>
    <property type="match status" value="1"/>
</dbReference>
<dbReference type="SUPFAM" id="SSF90123">
    <property type="entry name" value="ABC transporter transmembrane region"/>
    <property type="match status" value="1"/>
</dbReference>